<dbReference type="KEGG" id="mmed:Mame_04386"/>
<evidence type="ECO:0000256" key="1">
    <source>
        <dbReference type="ARBA" id="ARBA00004792"/>
    </source>
</evidence>
<comment type="pathway">
    <text evidence="1">Antibiotic biosynthesis.</text>
</comment>
<comment type="similarity">
    <text evidence="6">Belongs to the thiolase-like superfamily. Beta-ketoacyl-ACP synthases family.</text>
</comment>
<keyword evidence="9" id="KW-0614">Plasmid</keyword>
<dbReference type="GO" id="GO:0006633">
    <property type="term" value="P:fatty acid biosynthetic process"/>
    <property type="evidence" value="ECO:0007669"/>
    <property type="project" value="TreeGrafter"/>
</dbReference>
<evidence type="ECO:0000256" key="4">
    <source>
        <dbReference type="ARBA" id="ARBA00022553"/>
    </source>
</evidence>
<dbReference type="CDD" id="cd00833">
    <property type="entry name" value="PKS"/>
    <property type="match status" value="1"/>
</dbReference>
<dbReference type="GO" id="GO:0005886">
    <property type="term" value="C:plasma membrane"/>
    <property type="evidence" value="ECO:0007669"/>
    <property type="project" value="TreeGrafter"/>
</dbReference>
<evidence type="ECO:0000313" key="9">
    <source>
        <dbReference type="EMBL" id="AQZ53678.1"/>
    </source>
</evidence>
<dbReference type="Gene3D" id="3.40.47.10">
    <property type="match status" value="1"/>
</dbReference>
<keyword evidence="4" id="KW-0597">Phosphoprotein</keyword>
<dbReference type="InterPro" id="IPR016039">
    <property type="entry name" value="Thiolase-like"/>
</dbReference>
<evidence type="ECO:0000256" key="7">
    <source>
        <dbReference type="SAM" id="MobiDB-lite"/>
    </source>
</evidence>
<dbReference type="AlphaFoldDB" id="A0A1U9Z7L9"/>
<dbReference type="PROSITE" id="PS52004">
    <property type="entry name" value="KS3_2"/>
    <property type="match status" value="1"/>
</dbReference>
<feature type="domain" description="Ketosynthase family 3 (KS3)" evidence="8">
    <location>
        <begin position="17"/>
        <end position="440"/>
    </location>
</feature>
<dbReference type="PANTHER" id="PTHR43775">
    <property type="entry name" value="FATTY ACID SYNTHASE"/>
    <property type="match status" value="1"/>
</dbReference>
<evidence type="ECO:0000256" key="3">
    <source>
        <dbReference type="ARBA" id="ARBA00022490"/>
    </source>
</evidence>
<keyword evidence="5" id="KW-0677">Repeat</keyword>
<organism evidence="9 10">
    <name type="scientific">Martelella mediterranea DSM 17316</name>
    <dbReference type="NCBI Taxonomy" id="1122214"/>
    <lineage>
        <taxon>Bacteria</taxon>
        <taxon>Pseudomonadati</taxon>
        <taxon>Pseudomonadota</taxon>
        <taxon>Alphaproteobacteria</taxon>
        <taxon>Hyphomicrobiales</taxon>
        <taxon>Aurantimonadaceae</taxon>
        <taxon>Martelella</taxon>
    </lineage>
</organism>
<dbReference type="Gene3D" id="3.30.70.3290">
    <property type="match status" value="1"/>
</dbReference>
<proteinExistence type="inferred from homology"/>
<evidence type="ECO:0000256" key="6">
    <source>
        <dbReference type="RuleBase" id="RU003694"/>
    </source>
</evidence>
<name>A0A1U9Z7L9_9HYPH</name>
<geneLocation type="plasmid" evidence="10">
    <name>pmm593</name>
</geneLocation>
<dbReference type="SMART" id="SM00825">
    <property type="entry name" value="PKS_KS"/>
    <property type="match status" value="1"/>
</dbReference>
<dbReference type="SUPFAM" id="SSF53901">
    <property type="entry name" value="Thiolase-like"/>
    <property type="match status" value="1"/>
</dbReference>
<dbReference type="InterPro" id="IPR014031">
    <property type="entry name" value="Ketoacyl_synth_C"/>
</dbReference>
<dbReference type="Proteomes" id="UP000191135">
    <property type="component" value="Plasmid pMM593"/>
</dbReference>
<keyword evidence="10" id="KW-1185">Reference proteome</keyword>
<evidence type="ECO:0000256" key="2">
    <source>
        <dbReference type="ARBA" id="ARBA00022450"/>
    </source>
</evidence>
<keyword evidence="2" id="KW-0596">Phosphopantetheine</keyword>
<dbReference type="Pfam" id="PF00109">
    <property type="entry name" value="ketoacyl-synt"/>
    <property type="match status" value="1"/>
</dbReference>
<dbReference type="InterPro" id="IPR050091">
    <property type="entry name" value="PKS_NRPS_Biosynth_Enz"/>
</dbReference>
<dbReference type="eggNOG" id="COG3321">
    <property type="taxonomic scope" value="Bacteria"/>
</dbReference>
<dbReference type="GO" id="GO:0071770">
    <property type="term" value="P:DIM/DIP cell wall layer assembly"/>
    <property type="evidence" value="ECO:0007669"/>
    <property type="project" value="TreeGrafter"/>
</dbReference>
<keyword evidence="3" id="KW-0963">Cytoplasm</keyword>
<accession>A0A1U9Z7L9</accession>
<evidence type="ECO:0000313" key="10">
    <source>
        <dbReference type="Proteomes" id="UP000191135"/>
    </source>
</evidence>
<reference evidence="9 10" key="1">
    <citation type="submission" date="2017-03" db="EMBL/GenBank/DDBJ databases">
        <title>Foreign affairs: Plasmid Transfer between Roseobacters and Rhizobia.</title>
        <authorList>
            <person name="Bartling P."/>
            <person name="Bunk B."/>
            <person name="Overmann J."/>
            <person name="Brinkmann H."/>
            <person name="Petersen J."/>
        </authorList>
    </citation>
    <scope>NUCLEOTIDE SEQUENCE [LARGE SCALE GENOMIC DNA]</scope>
    <source>
        <strain evidence="9 10">MACL11</strain>
        <plasmid evidence="10">Plasmid pmm593</plasmid>
    </source>
</reference>
<dbReference type="InterPro" id="IPR014030">
    <property type="entry name" value="Ketoacyl_synth_N"/>
</dbReference>
<sequence>MTGAMEDSQSRFGADRAEPIAIIGLDARLPGAGSLALFWQNLTACKESVGPPPDTRPEASGLGPAGYLEDVSGFDADFFAISDEEARLMDPIQRLALESAWHCVEEAGWRPADLAKLDTGVFVATGKSDYEECMQKAELAPTGHLPTGVASALVANRISFSLGLTGPSIAVDTACSGGLTALHLAAQAIRAGDCEAALVGAVNVILSSTLSEGLAEEGALSPDGCTRSFDSAANGYARGEGATFLLLKPLWRAEADGDHIHGLMLGSAICHGGRANWLTAPNPAAQKDLIIKAWRRSQIAPRSITYIEAHGTGTPLGDPIEFNALRKADEAMAAEAGGSEGGPPCLVGSLKPNIGHLEAVSGLAGFIKVLLAMRHGQIPGHPTLTDPNTMCKTTGTRLRLARQTGDWTRPTNASGAILPRRAGVSAFGFGGALGHVVLEEPPPVSAASTRIGNDHVLPILPVSAKTQAGLERYVRALAGFAGSGDAPALSDFLYTFQCGRVCLPQRIAFLAESWPSLSETLDNWLEGRSDARILLSSADAAMPGSGDELVELAVAFARQWIADGKPDFAALYGESRARRVSAPVYPFSRKHIWFETAEAQVARETEPRHGMTAPSDPVRPGTGEPS</sequence>
<protein>
    <submittedName>
        <fullName evidence="9">Polyketide synthase PksJ</fullName>
    </submittedName>
</protein>
<gene>
    <name evidence="9" type="primary">pksJ_2</name>
    <name evidence="9" type="ORF">Mame_04386</name>
</gene>
<dbReference type="Pfam" id="PF22336">
    <property type="entry name" value="RhiE-like_linker"/>
    <property type="match status" value="1"/>
</dbReference>
<keyword evidence="6" id="KW-0808">Transferase</keyword>
<evidence type="ECO:0000256" key="5">
    <source>
        <dbReference type="ARBA" id="ARBA00022737"/>
    </source>
</evidence>
<dbReference type="InterPro" id="IPR054514">
    <property type="entry name" value="RhiE-like_linker"/>
</dbReference>
<dbReference type="PANTHER" id="PTHR43775:SF37">
    <property type="entry name" value="SI:DKEY-61P9.11"/>
    <property type="match status" value="1"/>
</dbReference>
<dbReference type="Pfam" id="PF02801">
    <property type="entry name" value="Ketoacyl-synt_C"/>
    <property type="match status" value="1"/>
</dbReference>
<evidence type="ECO:0000259" key="8">
    <source>
        <dbReference type="PROSITE" id="PS52004"/>
    </source>
</evidence>
<dbReference type="GO" id="GO:0004312">
    <property type="term" value="F:fatty acid synthase activity"/>
    <property type="evidence" value="ECO:0007669"/>
    <property type="project" value="TreeGrafter"/>
</dbReference>
<feature type="region of interest" description="Disordered" evidence="7">
    <location>
        <begin position="603"/>
        <end position="626"/>
    </location>
</feature>
<dbReference type="EMBL" id="CP020331">
    <property type="protein sequence ID" value="AQZ53678.1"/>
    <property type="molecule type" value="Genomic_DNA"/>
</dbReference>
<dbReference type="InterPro" id="IPR020841">
    <property type="entry name" value="PKS_Beta-ketoAc_synthase_dom"/>
</dbReference>
<dbReference type="GO" id="GO:0005737">
    <property type="term" value="C:cytoplasm"/>
    <property type="evidence" value="ECO:0007669"/>
    <property type="project" value="TreeGrafter"/>
</dbReference>